<dbReference type="Proteomes" id="UP001642409">
    <property type="component" value="Unassembled WGS sequence"/>
</dbReference>
<dbReference type="EMBL" id="CATOUU010001139">
    <property type="protein sequence ID" value="CAI9974110.1"/>
    <property type="molecule type" value="Genomic_DNA"/>
</dbReference>
<evidence type="ECO:0000313" key="1">
    <source>
        <dbReference type="EMBL" id="CAI9974110.1"/>
    </source>
</evidence>
<accession>A0AA86UW31</accession>
<reference evidence="2 3" key="2">
    <citation type="submission" date="2024-07" db="EMBL/GenBank/DDBJ databases">
        <authorList>
            <person name="Akdeniz Z."/>
        </authorList>
    </citation>
    <scope>NUCLEOTIDE SEQUENCE [LARGE SCALE GENOMIC DNA]</scope>
</reference>
<sequence>MLNNKQLIFALVLTINNQYLPYKKYIFFDHFKQLQKPVKARGRCRCTSHTNNVSYLCAGHVQYLIRHPPQCPSIKSSTQLIRVHIARVQSIFIFKSWGLNLGPSPRARVLFLLGRLASLVAI</sequence>
<evidence type="ECO:0000313" key="3">
    <source>
        <dbReference type="Proteomes" id="UP001642409"/>
    </source>
</evidence>
<protein>
    <submittedName>
        <fullName evidence="2">Hypothetical_protein</fullName>
    </submittedName>
</protein>
<dbReference type="EMBL" id="CAXDID020000291">
    <property type="protein sequence ID" value="CAL6071518.1"/>
    <property type="molecule type" value="Genomic_DNA"/>
</dbReference>
<keyword evidence="3" id="KW-1185">Reference proteome</keyword>
<dbReference type="AlphaFoldDB" id="A0AA86UW31"/>
<gene>
    <name evidence="2" type="ORF">HINF_LOCUS55181</name>
    <name evidence="1" type="ORF">HINF_LOCUS61755</name>
</gene>
<name>A0AA86UW31_9EUKA</name>
<organism evidence="1">
    <name type="scientific">Hexamita inflata</name>
    <dbReference type="NCBI Taxonomy" id="28002"/>
    <lineage>
        <taxon>Eukaryota</taxon>
        <taxon>Metamonada</taxon>
        <taxon>Diplomonadida</taxon>
        <taxon>Hexamitidae</taxon>
        <taxon>Hexamitinae</taxon>
        <taxon>Hexamita</taxon>
    </lineage>
</organism>
<comment type="caution">
    <text evidence="1">The sequence shown here is derived from an EMBL/GenBank/DDBJ whole genome shotgun (WGS) entry which is preliminary data.</text>
</comment>
<proteinExistence type="predicted"/>
<evidence type="ECO:0000313" key="2">
    <source>
        <dbReference type="EMBL" id="CAL6071518.1"/>
    </source>
</evidence>
<reference evidence="1" key="1">
    <citation type="submission" date="2023-06" db="EMBL/GenBank/DDBJ databases">
        <authorList>
            <person name="Kurt Z."/>
        </authorList>
    </citation>
    <scope>NUCLEOTIDE SEQUENCE</scope>
</reference>